<evidence type="ECO:0000259" key="10">
    <source>
        <dbReference type="PROSITE" id="PS51546"/>
    </source>
</evidence>
<dbReference type="eggNOG" id="KOG0904">
    <property type="taxonomic scope" value="Eukaryota"/>
</dbReference>
<keyword evidence="7" id="KW-0472">Membrane</keyword>
<dbReference type="GO" id="GO:0005942">
    <property type="term" value="C:phosphatidylinositol 3-kinase complex"/>
    <property type="evidence" value="ECO:0007669"/>
    <property type="project" value="TreeGrafter"/>
</dbReference>
<dbReference type="InterPro" id="IPR016024">
    <property type="entry name" value="ARM-type_fold"/>
</dbReference>
<dbReference type="InterPro" id="IPR042236">
    <property type="entry name" value="PI3K_accessory_sf"/>
</dbReference>
<dbReference type="InterPro" id="IPR035892">
    <property type="entry name" value="C2_domain_sf"/>
</dbReference>
<dbReference type="GO" id="GO:0005737">
    <property type="term" value="C:cytoplasm"/>
    <property type="evidence" value="ECO:0007669"/>
    <property type="project" value="TreeGrafter"/>
</dbReference>
<dbReference type="GO" id="GO:0043491">
    <property type="term" value="P:phosphatidylinositol 3-kinase/protein kinase B signal transduction"/>
    <property type="evidence" value="ECO:0007669"/>
    <property type="project" value="TreeGrafter"/>
</dbReference>
<feature type="domain" description="PIK helical" evidence="9">
    <location>
        <begin position="754"/>
        <end position="932"/>
    </location>
</feature>
<dbReference type="STRING" id="857967.G0R493"/>
<dbReference type="Pfam" id="PF00613">
    <property type="entry name" value="PI3Ka"/>
    <property type="match status" value="1"/>
</dbReference>
<sequence length="1303" mass="156047">MLQNQKQCQFKLSNNQFLQELVDIQFKIEKNLICVDPDSHQIYSLNQETNEFYIQLNVDNDYRQRAETAISEIEQITNLNKGNWIIDHEKAEQYRRRKIPNYLLQRTDWNHPTYICQSPLSQAFVQKKQITLLVNLSEFIDKLKKSNKYQEKIQVGNQGQQQPKKQKQEGKIQYLKIDVGLVTAADEVMKIIIRQIYQEYDIKLTPSPNHTFILKISGYREFLNGHYPMLSYDRVRTHLRADTPMKVLLLEKPNGDQKQKLFPPQIEKILISIVQKFKDKKISHDYSIEDILEFVQKKSQDVKQIFKDGFNFKIIDNATKKTYEEYNVNWEKLRNIPLLLWFKQYIYYINDFYIQKILYKIQMHKQNVLKVVYTILYVFYLIIQFYIFKKGQKMAKLFFGEGHPTELRLRVIHKERMKEFVEKRRNLFYQGVFSEKPTNLYSGECDCQFKIKIKGIENLYRLLQQTDHNSNQSETRASYNGILPPNYITKKGECQKYIIYLNYIQLYIFIYYIQIYFYILNYLQINKQIQDHGHKKSLYFKKLADLFDLNFPPYLIQIQVKIIYGNRQLAIKKETLKIPFSNTPRWNEWIKFRSLKISQLPLEARLCFDIIIYSCSGQESQVYIHILFFINKNKIIASTTINIFDQHCKFMQGINSLNLWPFYANEDRLACMGQYWGIIDPSLKPDPSDFDKWQQFKAYEFSRLFVEFDTFSKHMYWSLRDDKSMIQLGQLQYFINFILFEKKGFQPSKNRLEDLWQYTPQNQYLADLKDLLKRDPLDRQFDMRQKLILLICRNHFKSIPDALDTFLCAVDWSNPEHIRETYNLIKQWKPPPAEECITFLDVHHADELIRLFGVERLSKMADDELKLYMIELIQGLMFETYHYSPLQELLLERSLLNPFVVGHELFWGLKSQLHLKPSFERFALVLEQLLMVCGEYRNELLKEVQVNDEVKQVAKKIKAKKCQNANERIENTQQLLQELKFLRTEDQGIRFYICYRQQIIIKKFRTQKMQSHELEKLPLWLVMQNMEQGQEEFMIMFKDGDDLRQDLLTLQLIRIMDKIWLDAGQDLRMKPYNVISTQDQVGMLEIVLKSETTAKIHTELGQFGAFKKETILLYLRKNSVDENQKFDQKKFETNRENFINSCAGYCVATYVLGIGDRHSDNIMITKEGHLFHIDFGHFLGNFKKNFGFNRERCPFVFTPDMEYVLTYDKKDGQNFYEKFEQKCCDAYNLIRKHGHFLINIFRMMLSAGMPELQKQSDIQYLVDMLNLNLSEQEASQHFKNELIRSKNSYFRQVDNFIHEYVRK</sequence>
<dbReference type="PANTHER" id="PTHR10048">
    <property type="entry name" value="PHOSPHATIDYLINOSITOL KINASE"/>
    <property type="match status" value="1"/>
</dbReference>
<keyword evidence="2" id="KW-0547">Nucleotide-binding</keyword>
<dbReference type="Gene3D" id="1.25.40.70">
    <property type="entry name" value="Phosphatidylinositol 3-kinase, accessory domain (PIK)"/>
    <property type="match status" value="1"/>
</dbReference>
<dbReference type="GO" id="GO:0046934">
    <property type="term" value="F:1-phosphatidylinositol-4,5-bisphosphate 3-kinase activity"/>
    <property type="evidence" value="ECO:0007669"/>
    <property type="project" value="UniProtKB-EC"/>
</dbReference>
<protein>
    <submittedName>
        <fullName evidence="12">Phosphatidylinositol--diphosphate 3-kinase, putative</fullName>
        <ecNumber evidence="12">2.3.1.97</ecNumber>
        <ecNumber evidence="12">2.7.1.153</ecNumber>
    </submittedName>
</protein>
<dbReference type="Pfam" id="PF00454">
    <property type="entry name" value="PI3_PI4_kinase"/>
    <property type="match status" value="1"/>
</dbReference>
<dbReference type="InterPro" id="IPR018936">
    <property type="entry name" value="PI3/4_kinase_CS"/>
</dbReference>
<dbReference type="EMBL" id="GL984330">
    <property type="protein sequence ID" value="EGR27704.1"/>
    <property type="molecule type" value="Genomic_DNA"/>
</dbReference>
<dbReference type="Proteomes" id="UP000008983">
    <property type="component" value="Unassembled WGS sequence"/>
</dbReference>
<accession>G0R493</accession>
<dbReference type="GO" id="GO:0048015">
    <property type="term" value="P:phosphatidylinositol-mediated signaling"/>
    <property type="evidence" value="ECO:0007669"/>
    <property type="project" value="TreeGrafter"/>
</dbReference>
<evidence type="ECO:0000256" key="7">
    <source>
        <dbReference type="SAM" id="Phobius"/>
    </source>
</evidence>
<evidence type="ECO:0000313" key="13">
    <source>
        <dbReference type="Proteomes" id="UP000008983"/>
    </source>
</evidence>
<evidence type="ECO:0000256" key="6">
    <source>
        <dbReference type="SAM" id="Coils"/>
    </source>
</evidence>
<dbReference type="Gene3D" id="3.10.20.90">
    <property type="entry name" value="Phosphatidylinositol 3-kinase Catalytic Subunit, Chain A, domain 1"/>
    <property type="match status" value="1"/>
</dbReference>
<dbReference type="GO" id="GO:0005886">
    <property type="term" value="C:plasma membrane"/>
    <property type="evidence" value="ECO:0007669"/>
    <property type="project" value="TreeGrafter"/>
</dbReference>
<dbReference type="SUPFAM" id="SSF48371">
    <property type="entry name" value="ARM repeat"/>
    <property type="match status" value="1"/>
</dbReference>
<dbReference type="OMA" id="SIHENAG"/>
<keyword evidence="1 12" id="KW-0808">Transferase</keyword>
<feature type="domain" description="PI3K/PI4K catalytic" evidence="8">
    <location>
        <begin position="1005"/>
        <end position="1290"/>
    </location>
</feature>
<comment type="similarity">
    <text evidence="5">Belongs to the PI3/PI4-kinase family.</text>
</comment>
<dbReference type="InterPro" id="IPR002420">
    <property type="entry name" value="PI3K-type_C2_dom"/>
</dbReference>
<dbReference type="InterPro" id="IPR029071">
    <property type="entry name" value="Ubiquitin-like_domsf"/>
</dbReference>
<dbReference type="SMART" id="SM00146">
    <property type="entry name" value="PI3Kc"/>
    <property type="match status" value="1"/>
</dbReference>
<feature type="transmembrane region" description="Helical" evidence="7">
    <location>
        <begin position="497"/>
        <end position="519"/>
    </location>
</feature>
<dbReference type="SUPFAM" id="SSF56112">
    <property type="entry name" value="Protein kinase-like (PK-like)"/>
    <property type="match status" value="1"/>
</dbReference>
<dbReference type="GO" id="GO:0035005">
    <property type="term" value="F:1-phosphatidylinositol-4-phosphate 3-kinase activity"/>
    <property type="evidence" value="ECO:0007669"/>
    <property type="project" value="TreeGrafter"/>
</dbReference>
<dbReference type="InterPro" id="IPR000403">
    <property type="entry name" value="PI3/4_kinase_cat_dom"/>
</dbReference>
<gene>
    <name evidence="12" type="ORF">IMG5_190600</name>
</gene>
<feature type="transmembrane region" description="Helical" evidence="7">
    <location>
        <begin position="371"/>
        <end position="388"/>
    </location>
</feature>
<dbReference type="InterPro" id="IPR036940">
    <property type="entry name" value="PI3/4_kinase_cat_sf"/>
</dbReference>
<dbReference type="SUPFAM" id="SSF49562">
    <property type="entry name" value="C2 domain (Calcium/lipid-binding domain, CaLB)"/>
    <property type="match status" value="1"/>
</dbReference>
<dbReference type="PROSITE" id="PS00916">
    <property type="entry name" value="PI3_4_KINASE_2"/>
    <property type="match status" value="1"/>
</dbReference>
<reference evidence="12 13" key="1">
    <citation type="submission" date="2011-07" db="EMBL/GenBank/DDBJ databases">
        <authorList>
            <person name="Coyne R."/>
            <person name="Brami D."/>
            <person name="Johnson J."/>
            <person name="Hostetler J."/>
            <person name="Hannick L."/>
            <person name="Clark T."/>
            <person name="Cassidy-Hanley D."/>
            <person name="Inman J."/>
        </authorList>
    </citation>
    <scope>NUCLEOTIDE SEQUENCE [LARGE SCALE GENOMIC DNA]</scope>
    <source>
        <strain evidence="12 13">G5</strain>
    </source>
</reference>
<dbReference type="PROSITE" id="PS51545">
    <property type="entry name" value="PIK_HELICAL"/>
    <property type="match status" value="1"/>
</dbReference>
<dbReference type="GO" id="GO:0004379">
    <property type="term" value="F:glycylpeptide N-tetradecanoyltransferase activity"/>
    <property type="evidence" value="ECO:0007669"/>
    <property type="project" value="UniProtKB-EC"/>
</dbReference>
<evidence type="ECO:0000259" key="11">
    <source>
        <dbReference type="PROSITE" id="PS51547"/>
    </source>
</evidence>
<feature type="domain" description="C2 PI3K-type" evidence="11">
    <location>
        <begin position="532"/>
        <end position="702"/>
    </location>
</feature>
<dbReference type="Pfam" id="PF00794">
    <property type="entry name" value="PI3K_rbd"/>
    <property type="match status" value="1"/>
</dbReference>
<dbReference type="SUPFAM" id="SSF54236">
    <property type="entry name" value="Ubiquitin-like"/>
    <property type="match status" value="1"/>
</dbReference>
<dbReference type="FunFam" id="1.10.1070.11:FF:000001">
    <property type="entry name" value="Phosphatidylinositol 4,5-bisphosphate 3-kinase catalytic subunit"/>
    <property type="match status" value="1"/>
</dbReference>
<dbReference type="RefSeq" id="XP_004025156.1">
    <property type="nucleotide sequence ID" value="XM_004025107.1"/>
</dbReference>
<evidence type="ECO:0000256" key="5">
    <source>
        <dbReference type="PROSITE-ProRule" id="PRU00880"/>
    </source>
</evidence>
<keyword evidence="7" id="KW-0812">Transmembrane</keyword>
<dbReference type="InterPro" id="IPR015433">
    <property type="entry name" value="PI3/4_kinase"/>
</dbReference>
<evidence type="ECO:0000256" key="4">
    <source>
        <dbReference type="ARBA" id="ARBA00022840"/>
    </source>
</evidence>
<feature type="coiled-coil region" evidence="6">
    <location>
        <begin position="955"/>
        <end position="982"/>
    </location>
</feature>
<proteinExistence type="inferred from homology"/>
<dbReference type="GO" id="GO:0005524">
    <property type="term" value="F:ATP binding"/>
    <property type="evidence" value="ECO:0007669"/>
    <property type="project" value="UniProtKB-KW"/>
</dbReference>
<dbReference type="PROSITE" id="PS51546">
    <property type="entry name" value="PI3K_RBD"/>
    <property type="match status" value="1"/>
</dbReference>
<feature type="domain" description="PI3K-RBD" evidence="10">
    <location>
        <begin position="148"/>
        <end position="251"/>
    </location>
</feature>
<dbReference type="PROSITE" id="PS50290">
    <property type="entry name" value="PI3_4_KINASE_3"/>
    <property type="match status" value="1"/>
</dbReference>
<dbReference type="Gene3D" id="1.10.1070.11">
    <property type="entry name" value="Phosphatidylinositol 3-/4-kinase, catalytic domain"/>
    <property type="match status" value="1"/>
</dbReference>
<evidence type="ECO:0000256" key="2">
    <source>
        <dbReference type="ARBA" id="ARBA00022741"/>
    </source>
</evidence>
<organism evidence="12 13">
    <name type="scientific">Ichthyophthirius multifiliis</name>
    <name type="common">White spot disease agent</name>
    <name type="synonym">Ich</name>
    <dbReference type="NCBI Taxonomy" id="5932"/>
    <lineage>
        <taxon>Eukaryota</taxon>
        <taxon>Sar</taxon>
        <taxon>Alveolata</taxon>
        <taxon>Ciliophora</taxon>
        <taxon>Intramacronucleata</taxon>
        <taxon>Oligohymenophorea</taxon>
        <taxon>Hymenostomatida</taxon>
        <taxon>Ophryoglenina</taxon>
        <taxon>Ichthyophthirius</taxon>
    </lineage>
</organism>
<dbReference type="EC" id="2.7.1.153" evidence="12"/>
<dbReference type="InterPro" id="IPR000341">
    <property type="entry name" value="PI3K_Ras-bd_dom"/>
</dbReference>
<keyword evidence="4" id="KW-0067">ATP-binding</keyword>
<keyword evidence="13" id="KW-1185">Reference proteome</keyword>
<dbReference type="InterPro" id="IPR035448">
    <property type="entry name" value="PI3Kc"/>
</dbReference>
<dbReference type="CDD" id="cd08380">
    <property type="entry name" value="C2_PI3K_like"/>
    <property type="match status" value="1"/>
</dbReference>
<evidence type="ECO:0000256" key="3">
    <source>
        <dbReference type="ARBA" id="ARBA00022777"/>
    </source>
</evidence>
<evidence type="ECO:0000256" key="1">
    <source>
        <dbReference type="ARBA" id="ARBA00022679"/>
    </source>
</evidence>
<dbReference type="Gene3D" id="3.30.1010.10">
    <property type="entry name" value="Phosphatidylinositol 3-kinase Catalytic Subunit, Chain A, domain 4"/>
    <property type="match status" value="1"/>
</dbReference>
<dbReference type="PROSITE" id="PS00915">
    <property type="entry name" value="PI3_4_KINASE_1"/>
    <property type="match status" value="1"/>
</dbReference>
<dbReference type="GO" id="GO:0016477">
    <property type="term" value="P:cell migration"/>
    <property type="evidence" value="ECO:0007669"/>
    <property type="project" value="TreeGrafter"/>
</dbReference>
<evidence type="ECO:0000313" key="12">
    <source>
        <dbReference type="EMBL" id="EGR27704.1"/>
    </source>
</evidence>
<dbReference type="InterPro" id="IPR011009">
    <property type="entry name" value="Kinase-like_dom_sf"/>
</dbReference>
<dbReference type="GeneID" id="14903775"/>
<keyword evidence="12" id="KW-0012">Acyltransferase</keyword>
<dbReference type="OrthoDB" id="67688at2759"/>
<dbReference type="Gene3D" id="2.60.40.150">
    <property type="entry name" value="C2 domain"/>
    <property type="match status" value="1"/>
</dbReference>
<dbReference type="GO" id="GO:0016303">
    <property type="term" value="F:1-phosphatidylinositol-3-kinase activity"/>
    <property type="evidence" value="ECO:0007669"/>
    <property type="project" value="TreeGrafter"/>
</dbReference>
<keyword evidence="6" id="KW-0175">Coiled coil</keyword>
<dbReference type="CDD" id="cd00891">
    <property type="entry name" value="PI3Kc"/>
    <property type="match status" value="1"/>
</dbReference>
<keyword evidence="7" id="KW-1133">Transmembrane helix</keyword>
<dbReference type="Pfam" id="PF00792">
    <property type="entry name" value="PI3K_C2"/>
    <property type="match status" value="1"/>
</dbReference>
<dbReference type="InParanoid" id="G0R493"/>
<evidence type="ECO:0000259" key="9">
    <source>
        <dbReference type="PROSITE" id="PS51545"/>
    </source>
</evidence>
<dbReference type="SMART" id="SM00145">
    <property type="entry name" value="PI3Ka"/>
    <property type="match status" value="1"/>
</dbReference>
<dbReference type="PANTHER" id="PTHR10048:SF14">
    <property type="entry name" value="LD28067P"/>
    <property type="match status" value="1"/>
</dbReference>
<dbReference type="InterPro" id="IPR001263">
    <property type="entry name" value="PI3K_accessory_dom"/>
</dbReference>
<evidence type="ECO:0000259" key="8">
    <source>
        <dbReference type="PROSITE" id="PS50290"/>
    </source>
</evidence>
<dbReference type="SMART" id="SM00142">
    <property type="entry name" value="PI3K_C2"/>
    <property type="match status" value="1"/>
</dbReference>
<keyword evidence="3" id="KW-0418">Kinase</keyword>
<dbReference type="EC" id="2.3.1.97" evidence="12"/>
<name>G0R493_ICHMU</name>
<dbReference type="PROSITE" id="PS51547">
    <property type="entry name" value="C2_PI3K"/>
    <property type="match status" value="1"/>
</dbReference>